<proteinExistence type="predicted"/>
<accession>A0A4R1Y0S3</accession>
<name>A0A4R1Y0S3_ACICA</name>
<evidence type="ECO:0000313" key="1">
    <source>
        <dbReference type="EMBL" id="TCM69182.1"/>
    </source>
</evidence>
<dbReference type="PROSITE" id="PS51257">
    <property type="entry name" value="PROKAR_LIPOPROTEIN"/>
    <property type="match status" value="1"/>
</dbReference>
<keyword evidence="2" id="KW-1185">Reference proteome</keyword>
<reference evidence="1 2" key="1">
    <citation type="submission" date="2019-03" db="EMBL/GenBank/DDBJ databases">
        <title>Genomic analyses of the natural microbiome of Caenorhabditis elegans.</title>
        <authorList>
            <person name="Samuel B."/>
        </authorList>
    </citation>
    <scope>NUCLEOTIDE SEQUENCE [LARGE SCALE GENOMIC DNA]</scope>
    <source>
        <strain evidence="1 2">JUb89</strain>
    </source>
</reference>
<dbReference type="Proteomes" id="UP000294963">
    <property type="component" value="Unassembled WGS sequence"/>
</dbReference>
<gene>
    <name evidence="1" type="ORF">EC844_103127</name>
</gene>
<evidence type="ECO:0000313" key="2">
    <source>
        <dbReference type="Proteomes" id="UP000294963"/>
    </source>
</evidence>
<comment type="caution">
    <text evidence="1">The sequence shown here is derived from an EMBL/GenBank/DDBJ whole genome shotgun (WGS) entry which is preliminary data.</text>
</comment>
<dbReference type="EMBL" id="SLVJ01000003">
    <property type="protein sequence ID" value="TCM69182.1"/>
    <property type="molecule type" value="Genomic_DNA"/>
</dbReference>
<evidence type="ECO:0008006" key="3">
    <source>
        <dbReference type="Google" id="ProtNLM"/>
    </source>
</evidence>
<dbReference type="AlphaFoldDB" id="A0A4R1Y0S3"/>
<dbReference type="OrthoDB" id="6717149at2"/>
<organism evidence="1 2">
    <name type="scientific">Acinetobacter calcoaceticus</name>
    <dbReference type="NCBI Taxonomy" id="471"/>
    <lineage>
        <taxon>Bacteria</taxon>
        <taxon>Pseudomonadati</taxon>
        <taxon>Pseudomonadota</taxon>
        <taxon>Gammaproteobacteria</taxon>
        <taxon>Moraxellales</taxon>
        <taxon>Moraxellaceae</taxon>
        <taxon>Acinetobacter</taxon>
        <taxon>Acinetobacter calcoaceticus/baumannii complex</taxon>
    </lineage>
</organism>
<sequence>MHLNQNKLKLTCVMGLGLVLGIVVGCERDQEIKMSALEMQTQSASASQPQQDAAVEAPEPGLKLIDAIHQNAEPRHEQLHDPDHSGESLSAQALQFVGRYHTEMLCRDALVSCEQGKVDYIINLLPDGTSHRTIVHLGKVFSEEDGKVKSYRKDIWTFSADQDEIIIHLTEGADLYFKVDAQHNLHMDLEKSLNSSQMNREFFQYQYPAPSYAYVLTRYQESEHQQSHN</sequence>
<protein>
    <recommendedName>
        <fullName evidence="3">Lipoprotein</fullName>
    </recommendedName>
</protein>